<keyword evidence="4" id="KW-0969">Cilium</keyword>
<protein>
    <recommendedName>
        <fullName evidence="7">Calponin-homology (CH) domain-containing protein</fullName>
    </recommendedName>
</protein>
<feature type="compositionally biased region" description="Basic and acidic residues" evidence="6">
    <location>
        <begin position="2013"/>
        <end position="2024"/>
    </location>
</feature>
<dbReference type="GO" id="GO:0060271">
    <property type="term" value="P:cilium assembly"/>
    <property type="evidence" value="ECO:0007669"/>
    <property type="project" value="TreeGrafter"/>
</dbReference>
<reference evidence="8 9" key="1">
    <citation type="submission" date="2022-05" db="EMBL/GenBank/DDBJ databases">
        <authorList>
            <consortium name="Genoscope - CEA"/>
            <person name="William W."/>
        </authorList>
    </citation>
    <scope>NUCLEOTIDE SEQUENCE [LARGE SCALE GENOMIC DNA]</scope>
</reference>
<gene>
    <name evidence="8" type="ORF">PMEA_00008859</name>
</gene>
<dbReference type="SUPFAM" id="SSF47576">
    <property type="entry name" value="Calponin-homology domain, CH-domain"/>
    <property type="match status" value="1"/>
</dbReference>
<feature type="compositionally biased region" description="Polar residues" evidence="6">
    <location>
        <begin position="1451"/>
        <end position="1465"/>
    </location>
</feature>
<dbReference type="EMBL" id="CALNXJ010000018">
    <property type="protein sequence ID" value="CAH3121887.1"/>
    <property type="molecule type" value="Genomic_DNA"/>
</dbReference>
<feature type="region of interest" description="Disordered" evidence="6">
    <location>
        <begin position="489"/>
        <end position="517"/>
    </location>
</feature>
<feature type="region of interest" description="Disordered" evidence="6">
    <location>
        <begin position="1995"/>
        <end position="2024"/>
    </location>
</feature>
<dbReference type="InterPro" id="IPR056343">
    <property type="entry name" value="CFAP47_dom"/>
</dbReference>
<evidence type="ECO:0000313" key="8">
    <source>
        <dbReference type="EMBL" id="CAH3121887.1"/>
    </source>
</evidence>
<dbReference type="PROSITE" id="PS50021">
    <property type="entry name" value="CH"/>
    <property type="match status" value="1"/>
</dbReference>
<organism evidence="8 9">
    <name type="scientific">Pocillopora meandrina</name>
    <dbReference type="NCBI Taxonomy" id="46732"/>
    <lineage>
        <taxon>Eukaryota</taxon>
        <taxon>Metazoa</taxon>
        <taxon>Cnidaria</taxon>
        <taxon>Anthozoa</taxon>
        <taxon>Hexacorallia</taxon>
        <taxon>Scleractinia</taxon>
        <taxon>Astrocoeniina</taxon>
        <taxon>Pocilloporidae</taxon>
        <taxon>Pocillopora</taxon>
    </lineage>
</organism>
<feature type="compositionally biased region" description="Low complexity" evidence="6">
    <location>
        <begin position="1433"/>
        <end position="1450"/>
    </location>
</feature>
<evidence type="ECO:0000259" key="7">
    <source>
        <dbReference type="PROSITE" id="PS50021"/>
    </source>
</evidence>
<feature type="domain" description="Calponin-homology (CH)" evidence="7">
    <location>
        <begin position="1719"/>
        <end position="1842"/>
    </location>
</feature>
<dbReference type="GO" id="GO:0005737">
    <property type="term" value="C:cytoplasm"/>
    <property type="evidence" value="ECO:0007669"/>
    <property type="project" value="UniProtKB-SubCell"/>
</dbReference>
<name>A0AAU9WQH3_9CNID</name>
<comment type="subcellular location">
    <subcellularLocation>
        <location evidence="1">Cell projection</location>
        <location evidence="1">Cilium</location>
    </subcellularLocation>
    <subcellularLocation>
        <location evidence="2">Cytoplasm</location>
    </subcellularLocation>
</comment>
<evidence type="ECO:0000256" key="3">
    <source>
        <dbReference type="ARBA" id="ARBA00022490"/>
    </source>
</evidence>
<dbReference type="InterPro" id="IPR058952">
    <property type="entry name" value="Ig_CFAP47"/>
</dbReference>
<evidence type="ECO:0000256" key="6">
    <source>
        <dbReference type="SAM" id="MobiDB-lite"/>
    </source>
</evidence>
<dbReference type="InterPro" id="IPR013783">
    <property type="entry name" value="Ig-like_fold"/>
</dbReference>
<dbReference type="CDD" id="cd21218">
    <property type="entry name" value="CH_PLS_FIM_rpt2"/>
    <property type="match status" value="1"/>
</dbReference>
<evidence type="ECO:0000256" key="2">
    <source>
        <dbReference type="ARBA" id="ARBA00004496"/>
    </source>
</evidence>
<dbReference type="Proteomes" id="UP001159428">
    <property type="component" value="Unassembled WGS sequence"/>
</dbReference>
<dbReference type="Pfam" id="PF00307">
    <property type="entry name" value="CH"/>
    <property type="match status" value="1"/>
</dbReference>
<proteinExistence type="predicted"/>
<dbReference type="PANTHER" id="PTHR45912:SF3">
    <property type="entry name" value="CILIA- AND FLAGELLA-ASSOCIATED PROTEIN 47"/>
    <property type="match status" value="1"/>
</dbReference>
<keyword evidence="9" id="KW-1185">Reference proteome</keyword>
<accession>A0AAU9WQH3</accession>
<feature type="region of interest" description="Disordered" evidence="6">
    <location>
        <begin position="1425"/>
        <end position="1497"/>
    </location>
</feature>
<dbReference type="Pfam" id="PF24529">
    <property type="entry name" value="CFAP47"/>
    <property type="match status" value="1"/>
</dbReference>
<keyword evidence="3" id="KW-0963">Cytoplasm</keyword>
<dbReference type="Pfam" id="PF26579">
    <property type="entry name" value="Ig_CFAP47"/>
    <property type="match status" value="1"/>
</dbReference>
<dbReference type="Gene3D" id="2.60.40.10">
    <property type="entry name" value="Immunoglobulins"/>
    <property type="match status" value="5"/>
</dbReference>
<evidence type="ECO:0000313" key="9">
    <source>
        <dbReference type="Proteomes" id="UP001159428"/>
    </source>
</evidence>
<keyword evidence="5" id="KW-0966">Cell projection</keyword>
<dbReference type="Pfam" id="PF22544">
    <property type="entry name" value="HYDIN_VesB_CFA65-like_Ig"/>
    <property type="match status" value="2"/>
</dbReference>
<evidence type="ECO:0000256" key="4">
    <source>
        <dbReference type="ARBA" id="ARBA00023069"/>
    </source>
</evidence>
<feature type="compositionally biased region" description="Basic residues" evidence="6">
    <location>
        <begin position="2000"/>
        <end position="2012"/>
    </location>
</feature>
<dbReference type="InterPro" id="IPR001715">
    <property type="entry name" value="CH_dom"/>
</dbReference>
<dbReference type="GO" id="GO:0005929">
    <property type="term" value="C:cilium"/>
    <property type="evidence" value="ECO:0007669"/>
    <property type="project" value="UniProtKB-SubCell"/>
</dbReference>
<dbReference type="InterPro" id="IPR036872">
    <property type="entry name" value="CH_dom_sf"/>
</dbReference>
<evidence type="ECO:0000256" key="5">
    <source>
        <dbReference type="ARBA" id="ARBA00023273"/>
    </source>
</evidence>
<dbReference type="SUPFAM" id="SSF49354">
    <property type="entry name" value="PapD-like"/>
    <property type="match status" value="1"/>
</dbReference>
<evidence type="ECO:0000256" key="1">
    <source>
        <dbReference type="ARBA" id="ARBA00004138"/>
    </source>
</evidence>
<dbReference type="SMART" id="SM00033">
    <property type="entry name" value="CH"/>
    <property type="match status" value="1"/>
</dbReference>
<comment type="caution">
    <text evidence="8">The sequence shown here is derived from an EMBL/GenBank/DDBJ whole genome shotgun (WGS) entry which is preliminary data.</text>
</comment>
<dbReference type="InterPro" id="IPR008962">
    <property type="entry name" value="PapD-like_sf"/>
</dbReference>
<dbReference type="Gene3D" id="1.10.418.10">
    <property type="entry name" value="Calponin-like domain"/>
    <property type="match status" value="1"/>
</dbReference>
<dbReference type="PANTHER" id="PTHR45912">
    <property type="entry name" value="CILIA- AND FLAGELLA-ASSOCIATED PROTEIN 47"/>
    <property type="match status" value="1"/>
</dbReference>
<sequence length="3178" mass="349195">MEGTVAGVRIVPPVVEFFDAESDVVHQMTLTVQNLSKTSKSLRFHGPASNSFRLKVRNPDHAIAPGLEVSALVEYYTTKGEDAQDRVILVVDNDVVEIPLVAYTPGPQLELSGPADFGVTVADGKVLMREIYITNEGSLTGEFKIRYSGNQPITIMPSGGIIKPGARQFVKVEFISKTPGELNEEAQVKLEGQSPTTLQIIGNVMERSLELLTLDTEEKIETINFGSTYYGTDQTQSFLIYNNGPDVANFVVILEEGGEGQELGVDLTKSATAMLLSQTSAQELGNANDLTTLVTALPSQGILYPQEKREIHFRFSPRYTKSREGWKASDQPPPRKDYTLFMHIETVGSVSGGGSGNGGSRVEVAVLGTALPVLLSISPSPVFKFGECSVGEQVDALCTVNNESASLPLIFSLHSTAHFHSSPSQAHINPGKSLDVLLTFRPNQMGSFKPVVPLEVLGGTVEQFSFDGDPTVVRLVPIYTTPITLHGTGTRTTNKLKTQPAPGVPQIAHPNDRATSVRPAKRNENVKTLFTGIERYTYVDPDYAFTEEEEQLRLQHKQQYLDYIKSLRKSRQADSKRSDFHQLNNDTDLGMKSTIGLKPPKISAKELTSPVKAPSPVSDEVKLLSSMALADEKSKTLSKKLSDGLNAVPMTEREKHDCSSVLSPQELKLVDIGPSLMDFGQVCLRSASSKDLMIVNNLNSFIHVVVEIDCRELRQTSPLSQVIPPNSVAKLAMMFESNVRGRFERSINYSINGYHRQHIVVLAEVVSVALELSGDKVLLRPCPGLLADSGLRGSITLINKRNYPAEFSWSPVVNERGTAFSIRPSIGTVDAFTSLECEVVYQPTFSAPEETDFLVHVTGGSDLKLTCVAKLSSTHCTFVERRLLFGSVPLHLTTVKSVSLQNTSQNHAYFEVIDTCPIPGMIISPKEGVVPVGGTAELQVEFTPNSIHKFDTHIQVNVRGWKTISLRVGGTVEPPCVDIDVNLFQFGGVHCGALATIKFLLTNKTRTQANMVFDLSRYLDFSLKFLDNDIEDDPVDDGNGVYYVSLKSQKVLECALEFQPSEVASYDFIIPVSINHTVAPTPAPSTFPPTPAPSHMNWTISELITPVPSLAGVATPSRRIVATALRPPLQISHSVLEFHLPSGYFELGIESGAGRAQGCLFVNNSDKPLSWTLHTKAAGPLLEDGIFKFLHRTGSPFTPSSAGKKSVIPDITLESGETFQLGVLFTPQSPGLFVAHVPVILNGNREMPYRTLTLRGELLAPSLTFDPDSIRLMPVPLSTKVSVNFNITARGYRRASVLDCEIPQVELEDGSLQSVLEITFPGGQSIQPCCTNDDNTQPCVIPCTVTFQSPSPVTCNTAIVFTDGKEKYELPVTATADNCLFSCYPFLAAHQTDFHIVCEQKAISIKNKQTDTQDFPPGEPVFMPCITPNRPPTVASTSATSTSFGISTSTYPESSNEATSSTYPSTPHHGESQPEGPVRGPSDGSETNGTFVLGPGVESDERKFMRKVVGAVQRYFSGQGWSGGPYPISIPQTLRSALQDTSDPQVGGTGAARTSNWDNNSKIELRSAFDLISHMCGRPVPGIPLASTLPTCPIDRVRQVHWMYSTLLTFLRTQGAMVSHVKPEDLLDTADYIRWHKIHGKLKRMDKEDSSKERGISKLEVAQFETSSTQAWTHILLQLVKVLILSRITPHQFKKLQFPNKNIPLPEVNPDPLTSNVYSVGERILLAWINHHYNVQRNISWPAAIGGSSPPCRWIVNFDVDFMDGLVLATLVSAHVPFAISTHLHSMYTRPSKAEQCLHNVIKVVEALRHIGLDYDIQPTDLTEPNPIAVVLLCIHLYQRLPHYLPRATVTFEGSLHNTVTKHVRLQNPSTKPLVYQALLAGKDAADFWLPMGDTIQVSPKGQLQMPVEFKSRFLRPCNATLVLVGKREGSPCGNTLVFTLNTCINNILPVATITSESPCYQIQKVNFDITNPFPSTGEFRIVLVEARNSFLGTSPPKVKASKSSKSLKKVGSRTDHGQMNKSPRREFAPKIEQHKMETVTAPSSPPTLSAFWSPIKNIYLEANSSATAEIHFLPFDVGFRQCSILFINEKIGEFLYCIEATATPPLPSPMPVVASPHSVRISSAAAARAGRGAFGGDERVVYWKCDNDESFTEDLYIPLVNEARENALAITAQQRMSEREFQRRMMTGTLTSCSVTASVAALGLGGFKFLHPGDLKMKRALEREVTEFHTEVSSKYFQAPSKVIIPASIDKKSVQLTSATFESGPLRNTVPLPVTFQPSGPGHYPCRIVLKSAHDMRVYQLECTVTSAGSALELEFTSPTHQSVTQDIPVVNQSNQDWQLAASLEGEGFYGPPFMVAKSRLTTNYPLMFKPCYEGHVEGKLVLTNTLDGAEQVYRLLGTGQKPHPLDHILIECPAKQSATYSLQVPNVTKNKLIFQVKTDLDIVSGPSAVTVLPSKTAEHVITVSPWKRGTFKGIVSFISSGKYSGSLDTARVEDDEKQDGFMDYRKAPNDDVEELLSQELMDDPKLRPYRLWYTLEVQASRPQPERTLEVTCAAHSAVAVEIAVTNPTRDRIVMDVLIDGVALSGEPTIVLQPLQQVRYQVTFAPTVIGEYTGSVIFQHEAVGEFWYNLMLKATTPHPSHLPPIHCEIGKSTYQMIRLLNPTDESLVLTPHSSNTANFNLELGDTKQILLAASGLLEVPVKFTPSAIGQLHSAEISFHCPQLGSWIFLASGTGMMPGPVDPVNIYSQLGGNSSVIIPFENPTERQVIVDVVMKEQLPSRSGSLFTSLRSDTQPKDSVFCLLLKRAKGIILEPGATLDIPISFAPDTMQLHEATITVTMHRDTEDTWNGNYPSVMSTRMVNELHWIIPVRGIPESYPIKESQAPCIECKARSRVEERLEVTLTGLAPNNATSGLGRYPTITPINLLGRHLPGEMEYGVDYLNVPEEFRYELIYDDAECQTCLERSLGVSLMRKIKNQVSGVVILVFNFVFSPFKPFSHKTQLMISAASGGVWRFPLRVLATEPEVDDTITIDSVGLNKESVVGFRMTSQMRHTLPFEAFFAPNSDPEFTVAPTSGELTPAGTEGTLIKVSYKPQIYGKTHMAKLVVQTSDMQWTYDVIGTTADYSPPNVRSKIVSNSANLRRTVKQKKNYVLDNLKLQSTAVSSPYKGVPLVPRSAR</sequence>
<dbReference type="InterPro" id="IPR053879">
    <property type="entry name" value="HYDIN_VesB_CFA65-like_Ig"/>
</dbReference>